<accession>A0A1T4YHS1</accession>
<dbReference type="PANTHER" id="PTHR43737:SF1">
    <property type="entry name" value="DUF1501 DOMAIN-CONTAINING PROTEIN"/>
    <property type="match status" value="1"/>
</dbReference>
<name>A0A1T4YHS1_9BACT</name>
<dbReference type="EMBL" id="FUYE01000011">
    <property type="protein sequence ID" value="SKB00831.1"/>
    <property type="molecule type" value="Genomic_DNA"/>
</dbReference>
<dbReference type="SUPFAM" id="SSF53649">
    <property type="entry name" value="Alkaline phosphatase-like"/>
    <property type="match status" value="1"/>
</dbReference>
<dbReference type="PANTHER" id="PTHR43737">
    <property type="entry name" value="BLL7424 PROTEIN"/>
    <property type="match status" value="1"/>
</dbReference>
<protein>
    <recommendedName>
        <fullName evidence="3">Tat (Twin-arginine translocation) pathway signal sequence</fullName>
    </recommendedName>
</protein>
<sequence>MSTCLSRRHFLGTSAFNLGSLGLLSLLQQDGLIGAEAPEKPLLDRVTYDNLPKKPHHEPKAKAMISLFMGGGPSHIDMFDPKPLLNKWDGKIFPGGEIKFDNAGGATKTVMGSPFKFSRHGDSGMELSELIPHTATLADDICLVRSMNLTGIRNHVAGMKALDTGSGISGRPALGSWLSYGLGSVSQNLPAFVSLVVGKNPPGSPYWASGLLPSVYQGTHVREQQPRIMNLDAPDYLKGAAQEKQLSLLEKLNGRHLLEHPGELDLQARIASYQLAARMQTAASDALDLSGETEATKALYGLNDDRTRRLAEACIIARRLVERGVRFVQIWDYSWDMHENINEALVRRCGNNDQPSAALVKDLKSRGMLDSTLVFWGGEMGRLPVIQGRGNAKPGRDHNTDGFSIWMAGGGVKAGHVHGATDDWGLNAVDQVVHHYDYLATVLHLFGLDANRLTYKRNGRAETILNGQPGQVVKGILA</sequence>
<dbReference type="PROSITE" id="PS51318">
    <property type="entry name" value="TAT"/>
    <property type="match status" value="1"/>
</dbReference>
<dbReference type="Pfam" id="PF07394">
    <property type="entry name" value="DUF1501"/>
    <property type="match status" value="1"/>
</dbReference>
<evidence type="ECO:0008006" key="3">
    <source>
        <dbReference type="Google" id="ProtNLM"/>
    </source>
</evidence>
<dbReference type="InterPro" id="IPR010869">
    <property type="entry name" value="DUF1501"/>
</dbReference>
<proteinExistence type="predicted"/>
<dbReference type="AlphaFoldDB" id="A0A1T4YHS1"/>
<dbReference type="OrthoDB" id="226805at2"/>
<evidence type="ECO:0000313" key="1">
    <source>
        <dbReference type="EMBL" id="SKB00831.1"/>
    </source>
</evidence>
<dbReference type="InterPro" id="IPR017850">
    <property type="entry name" value="Alkaline_phosphatase_core_sf"/>
</dbReference>
<keyword evidence="2" id="KW-1185">Reference proteome</keyword>
<reference evidence="2" key="1">
    <citation type="submission" date="2017-02" db="EMBL/GenBank/DDBJ databases">
        <authorList>
            <person name="Varghese N."/>
            <person name="Submissions S."/>
        </authorList>
    </citation>
    <scope>NUCLEOTIDE SEQUENCE [LARGE SCALE GENOMIC DNA]</scope>
    <source>
        <strain evidence="2">ATCC 700200</strain>
    </source>
</reference>
<gene>
    <name evidence="1" type="ORF">SAMN02745166_03234</name>
</gene>
<organism evidence="1 2">
    <name type="scientific">Prosthecobacter debontii</name>
    <dbReference type="NCBI Taxonomy" id="48467"/>
    <lineage>
        <taxon>Bacteria</taxon>
        <taxon>Pseudomonadati</taxon>
        <taxon>Verrucomicrobiota</taxon>
        <taxon>Verrucomicrobiia</taxon>
        <taxon>Verrucomicrobiales</taxon>
        <taxon>Verrucomicrobiaceae</taxon>
        <taxon>Prosthecobacter</taxon>
    </lineage>
</organism>
<dbReference type="RefSeq" id="WP_078814422.1">
    <property type="nucleotide sequence ID" value="NZ_FUYE01000011.1"/>
</dbReference>
<evidence type="ECO:0000313" key="2">
    <source>
        <dbReference type="Proteomes" id="UP000190774"/>
    </source>
</evidence>
<dbReference type="InterPro" id="IPR006311">
    <property type="entry name" value="TAT_signal"/>
</dbReference>
<dbReference type="STRING" id="48467.SAMN02745166_03234"/>
<dbReference type="Proteomes" id="UP000190774">
    <property type="component" value="Unassembled WGS sequence"/>
</dbReference>